<dbReference type="AlphaFoldDB" id="A0A8H5BQ82"/>
<accession>A0A8H5BQ82</accession>
<protein>
    <submittedName>
        <fullName evidence="1">Uncharacterized protein</fullName>
    </submittedName>
</protein>
<name>A0A8H5BQ82_9AGAR</name>
<gene>
    <name evidence="1" type="ORF">D9619_004340</name>
</gene>
<dbReference type="OrthoDB" id="5311491at2759"/>
<reference evidence="1 2" key="1">
    <citation type="journal article" date="2020" name="ISME J.">
        <title>Uncovering the hidden diversity of litter-decomposition mechanisms in mushroom-forming fungi.</title>
        <authorList>
            <person name="Floudas D."/>
            <person name="Bentzer J."/>
            <person name="Ahren D."/>
            <person name="Johansson T."/>
            <person name="Persson P."/>
            <person name="Tunlid A."/>
        </authorList>
    </citation>
    <scope>NUCLEOTIDE SEQUENCE [LARGE SCALE GENOMIC DNA]</scope>
    <source>
        <strain evidence="1 2">CBS 101986</strain>
    </source>
</reference>
<dbReference type="Proteomes" id="UP000567179">
    <property type="component" value="Unassembled WGS sequence"/>
</dbReference>
<evidence type="ECO:0000313" key="1">
    <source>
        <dbReference type="EMBL" id="KAF5327575.1"/>
    </source>
</evidence>
<sequence length="181" mass="20302">MSKPPPGLCDPLFDPSLSPDEVLKVFPLWVSTYYAHGEDLNKPQAKALDCPPPTILSMDPSDMQRCLEINPVHSGGSDERLLSLGVKLGLFARLREEAICLDKEGPYTDKSWGDVEIKYVWCDQSTWEIPWGAVRLQADLEDSKKSGRVTRKIDMLRLRGGNYFCHWDKPELALTGLLSGL</sequence>
<keyword evidence="2" id="KW-1185">Reference proteome</keyword>
<organism evidence="1 2">
    <name type="scientific">Psilocybe cf. subviscida</name>
    <dbReference type="NCBI Taxonomy" id="2480587"/>
    <lineage>
        <taxon>Eukaryota</taxon>
        <taxon>Fungi</taxon>
        <taxon>Dikarya</taxon>
        <taxon>Basidiomycota</taxon>
        <taxon>Agaricomycotina</taxon>
        <taxon>Agaricomycetes</taxon>
        <taxon>Agaricomycetidae</taxon>
        <taxon>Agaricales</taxon>
        <taxon>Agaricineae</taxon>
        <taxon>Strophariaceae</taxon>
        <taxon>Psilocybe</taxon>
    </lineage>
</organism>
<proteinExistence type="predicted"/>
<comment type="caution">
    <text evidence="1">The sequence shown here is derived from an EMBL/GenBank/DDBJ whole genome shotgun (WGS) entry which is preliminary data.</text>
</comment>
<dbReference type="EMBL" id="JAACJJ010000014">
    <property type="protein sequence ID" value="KAF5327575.1"/>
    <property type="molecule type" value="Genomic_DNA"/>
</dbReference>
<evidence type="ECO:0000313" key="2">
    <source>
        <dbReference type="Proteomes" id="UP000567179"/>
    </source>
</evidence>